<dbReference type="InterPro" id="IPR024654">
    <property type="entry name" value="Calcineurin-like_PHP_lpxH"/>
</dbReference>
<evidence type="ECO:0000256" key="2">
    <source>
        <dbReference type="RuleBase" id="RU362039"/>
    </source>
</evidence>
<dbReference type="InterPro" id="IPR000979">
    <property type="entry name" value="Phosphodiesterase_MJ0936/Vps29"/>
</dbReference>
<dbReference type="EMBL" id="AYZD01000018">
    <property type="protein sequence ID" value="KRM95763.1"/>
    <property type="molecule type" value="Genomic_DNA"/>
</dbReference>
<evidence type="ECO:0000313" key="5">
    <source>
        <dbReference type="Proteomes" id="UP000051015"/>
    </source>
</evidence>
<comment type="similarity">
    <text evidence="1 2">Belongs to the metallophosphoesterase superfamily. YfcE family.</text>
</comment>
<dbReference type="InterPro" id="IPR029052">
    <property type="entry name" value="Metallo-depent_PP-like"/>
</dbReference>
<dbReference type="GO" id="GO:0016787">
    <property type="term" value="F:hydrolase activity"/>
    <property type="evidence" value="ECO:0007669"/>
    <property type="project" value="UniProtKB-UniRule"/>
</dbReference>
<dbReference type="AlphaFoldDB" id="A0A0R2D702"/>
<evidence type="ECO:0000256" key="1">
    <source>
        <dbReference type="ARBA" id="ARBA00008950"/>
    </source>
</evidence>
<dbReference type="Pfam" id="PF12850">
    <property type="entry name" value="Metallophos_2"/>
    <property type="match status" value="1"/>
</dbReference>
<reference evidence="4 5" key="1">
    <citation type="journal article" date="2015" name="Genome Announc.">
        <title>Expanding the biotechnology potential of lactobacilli through comparative genomics of 213 strains and associated genera.</title>
        <authorList>
            <person name="Sun Z."/>
            <person name="Harris H.M."/>
            <person name="McCann A."/>
            <person name="Guo C."/>
            <person name="Argimon S."/>
            <person name="Zhang W."/>
            <person name="Yang X."/>
            <person name="Jeffery I.B."/>
            <person name="Cooney J.C."/>
            <person name="Kagawa T.F."/>
            <person name="Liu W."/>
            <person name="Song Y."/>
            <person name="Salvetti E."/>
            <person name="Wrobel A."/>
            <person name="Rasinkangas P."/>
            <person name="Parkhill J."/>
            <person name="Rea M.C."/>
            <person name="O'Sullivan O."/>
            <person name="Ritari J."/>
            <person name="Douillard F.P."/>
            <person name="Paul Ross R."/>
            <person name="Yang R."/>
            <person name="Briner A.E."/>
            <person name="Felis G.E."/>
            <person name="de Vos W.M."/>
            <person name="Barrangou R."/>
            <person name="Klaenhammer T.R."/>
            <person name="Caufield P.W."/>
            <person name="Cui Y."/>
            <person name="Zhang H."/>
            <person name="O'Toole P.W."/>
        </authorList>
    </citation>
    <scope>NUCLEOTIDE SEQUENCE [LARGE SCALE GENOMIC DNA]</scope>
    <source>
        <strain evidence="4 5">DSM 21051</strain>
    </source>
</reference>
<dbReference type="InterPro" id="IPR041802">
    <property type="entry name" value="MPP_YfcE"/>
</dbReference>
<sequence length="182" mass="20696">MEKIMNEKKTKILVVSDNHGDHQILESLISKYKTEVDAMFHCGDSEFSPEDKVFDYFNVVTGNCDYDPKFTEYLVSDVKETRVLLTHGHLLSVNTGLERLNLLAQEKQAQVALFGHTHRLGVEYAHGCLFLNPGSISYPRGEYSALGGTYAIIGVTSDQFEICYYDRSFTKVPELQFVFPRK</sequence>
<dbReference type="Proteomes" id="UP000051015">
    <property type="component" value="Unassembled WGS sequence"/>
</dbReference>
<dbReference type="NCBIfam" id="TIGR00040">
    <property type="entry name" value="yfcE"/>
    <property type="match status" value="1"/>
</dbReference>
<dbReference type="PATRIC" id="fig|1423725.3.peg.1279"/>
<dbReference type="STRING" id="1423725.FC19_GL001241"/>
<protein>
    <recommendedName>
        <fullName evidence="2">Phosphoesterase</fullName>
        <ecNumber evidence="2">3.1.4.-</ecNumber>
    </recommendedName>
</protein>
<keyword evidence="5" id="KW-1185">Reference proteome</keyword>
<dbReference type="CDD" id="cd00841">
    <property type="entry name" value="MPP_YfcE"/>
    <property type="match status" value="1"/>
</dbReference>
<comment type="caution">
    <text evidence="4">The sequence shown here is derived from an EMBL/GenBank/DDBJ whole genome shotgun (WGS) entry which is preliminary data.</text>
</comment>
<organism evidence="4 5">
    <name type="scientific">Liquorilactobacillus aquaticus DSM 21051</name>
    <dbReference type="NCBI Taxonomy" id="1423725"/>
    <lineage>
        <taxon>Bacteria</taxon>
        <taxon>Bacillati</taxon>
        <taxon>Bacillota</taxon>
        <taxon>Bacilli</taxon>
        <taxon>Lactobacillales</taxon>
        <taxon>Lactobacillaceae</taxon>
        <taxon>Liquorilactobacillus</taxon>
    </lineage>
</organism>
<accession>A0A0R2D702</accession>
<dbReference type="GO" id="GO:0046872">
    <property type="term" value="F:metal ion binding"/>
    <property type="evidence" value="ECO:0007669"/>
    <property type="project" value="UniProtKB-KW"/>
</dbReference>
<dbReference type="SUPFAM" id="SSF56300">
    <property type="entry name" value="Metallo-dependent phosphatases"/>
    <property type="match status" value="1"/>
</dbReference>
<keyword evidence="2" id="KW-0479">Metal-binding</keyword>
<name>A0A0R2D702_9LACO</name>
<comment type="cofactor">
    <cofactor evidence="2">
        <name>a divalent metal cation</name>
        <dbReference type="ChEBI" id="CHEBI:60240"/>
    </cofactor>
</comment>
<dbReference type="EC" id="3.1.4.-" evidence="2"/>
<evidence type="ECO:0000259" key="3">
    <source>
        <dbReference type="Pfam" id="PF12850"/>
    </source>
</evidence>
<gene>
    <name evidence="4" type="ORF">FC19_GL001241</name>
</gene>
<evidence type="ECO:0000313" key="4">
    <source>
        <dbReference type="EMBL" id="KRM95763.1"/>
    </source>
</evidence>
<feature type="domain" description="Calcineurin-like phosphoesterase" evidence="3">
    <location>
        <begin position="11"/>
        <end position="156"/>
    </location>
</feature>
<proteinExistence type="inferred from homology"/>
<dbReference type="PANTHER" id="PTHR11124">
    <property type="entry name" value="VACUOLAR SORTING PROTEIN VPS29"/>
    <property type="match status" value="1"/>
</dbReference>
<dbReference type="Gene3D" id="3.60.21.10">
    <property type="match status" value="1"/>
</dbReference>